<dbReference type="Proteomes" id="UP000190648">
    <property type="component" value="Unassembled WGS sequence"/>
</dbReference>
<protein>
    <submittedName>
        <fullName evidence="2">Uncharacterized protein</fullName>
    </submittedName>
</protein>
<evidence type="ECO:0000256" key="1">
    <source>
        <dbReference type="SAM" id="MobiDB-lite"/>
    </source>
</evidence>
<feature type="region of interest" description="Disordered" evidence="1">
    <location>
        <begin position="52"/>
        <end position="86"/>
    </location>
</feature>
<accession>A0A1V4KNV6</accession>
<name>A0A1V4KNV6_PATFA</name>
<keyword evidence="3" id="KW-1185">Reference proteome</keyword>
<feature type="compositionally biased region" description="Polar residues" evidence="1">
    <location>
        <begin position="59"/>
        <end position="86"/>
    </location>
</feature>
<organism evidence="2 3">
    <name type="scientific">Patagioenas fasciata monilis</name>
    <dbReference type="NCBI Taxonomy" id="372326"/>
    <lineage>
        <taxon>Eukaryota</taxon>
        <taxon>Metazoa</taxon>
        <taxon>Chordata</taxon>
        <taxon>Craniata</taxon>
        <taxon>Vertebrata</taxon>
        <taxon>Euteleostomi</taxon>
        <taxon>Archelosauria</taxon>
        <taxon>Archosauria</taxon>
        <taxon>Dinosauria</taxon>
        <taxon>Saurischia</taxon>
        <taxon>Theropoda</taxon>
        <taxon>Coelurosauria</taxon>
        <taxon>Aves</taxon>
        <taxon>Neognathae</taxon>
        <taxon>Neoaves</taxon>
        <taxon>Columbimorphae</taxon>
        <taxon>Columbiformes</taxon>
        <taxon>Columbidae</taxon>
        <taxon>Patagioenas</taxon>
    </lineage>
</organism>
<sequence length="86" mass="9244">MPHCVLREAGDQHPAPVPCARGQPGCYPANSSHPARRKLPVVAAYTHCTAGERARSEQHPGSWSSLPHAARTQQGECKTIHTAAQQ</sequence>
<evidence type="ECO:0000313" key="3">
    <source>
        <dbReference type="Proteomes" id="UP000190648"/>
    </source>
</evidence>
<reference evidence="2 3" key="1">
    <citation type="submission" date="2016-02" db="EMBL/GenBank/DDBJ databases">
        <title>Band-tailed pigeon sequencing and assembly.</title>
        <authorList>
            <person name="Soares A.E."/>
            <person name="Novak B.J."/>
            <person name="Rice E.S."/>
            <person name="O'Connell B."/>
            <person name="Chang D."/>
            <person name="Weber S."/>
            <person name="Shapiro B."/>
        </authorList>
    </citation>
    <scope>NUCLEOTIDE SEQUENCE [LARGE SCALE GENOMIC DNA]</scope>
    <source>
        <strain evidence="2">BTP2013</strain>
        <tissue evidence="2">Blood</tissue>
    </source>
</reference>
<dbReference type="EMBL" id="LSYS01002427">
    <property type="protein sequence ID" value="OPJ86109.1"/>
    <property type="molecule type" value="Genomic_DNA"/>
</dbReference>
<proteinExistence type="predicted"/>
<dbReference type="AlphaFoldDB" id="A0A1V4KNV6"/>
<comment type="caution">
    <text evidence="2">The sequence shown here is derived from an EMBL/GenBank/DDBJ whole genome shotgun (WGS) entry which is preliminary data.</text>
</comment>
<gene>
    <name evidence="2" type="ORF">AV530_011292</name>
</gene>
<evidence type="ECO:0000313" key="2">
    <source>
        <dbReference type="EMBL" id="OPJ86109.1"/>
    </source>
</evidence>